<sequence length="221" mass="25128">MLDQSPKRVRFCSQKTEDRQPERCQDSTPPTPRHSRQSSNEEQHPSRLKLLQWMRQKQQQQQQLEQQQQQQQQQQKPGGQPSGRVQSKPILRHKSLPASLNSRCERPGQQNQQGEQVAPTIQSPPTPVSQASSPPQQPLRQMAQSPSPVPRRSGISLSHRARSSESVVSRTPPVARRHATDQKPSNLPQRKQVSTQQPKSNCNITVQDSGRTNREPKVKHQ</sequence>
<proteinExistence type="predicted"/>
<organism evidence="2 3">
    <name type="scientific">Elysia chlorotica</name>
    <name type="common">Eastern emerald elysia</name>
    <name type="synonym">Sea slug</name>
    <dbReference type="NCBI Taxonomy" id="188477"/>
    <lineage>
        <taxon>Eukaryota</taxon>
        <taxon>Metazoa</taxon>
        <taxon>Spiralia</taxon>
        <taxon>Lophotrochozoa</taxon>
        <taxon>Mollusca</taxon>
        <taxon>Gastropoda</taxon>
        <taxon>Heterobranchia</taxon>
        <taxon>Euthyneura</taxon>
        <taxon>Panpulmonata</taxon>
        <taxon>Sacoglossa</taxon>
        <taxon>Placobranchoidea</taxon>
        <taxon>Plakobranchidae</taxon>
        <taxon>Elysia</taxon>
    </lineage>
</organism>
<evidence type="ECO:0000313" key="2">
    <source>
        <dbReference type="EMBL" id="RUS81488.1"/>
    </source>
</evidence>
<protein>
    <submittedName>
        <fullName evidence="2">Uncharacterized protein</fullName>
    </submittedName>
</protein>
<dbReference type="AlphaFoldDB" id="A0A433TIS4"/>
<evidence type="ECO:0000313" key="3">
    <source>
        <dbReference type="Proteomes" id="UP000271974"/>
    </source>
</evidence>
<reference evidence="2 3" key="1">
    <citation type="submission" date="2019-01" db="EMBL/GenBank/DDBJ databases">
        <title>A draft genome assembly of the solar-powered sea slug Elysia chlorotica.</title>
        <authorList>
            <person name="Cai H."/>
            <person name="Li Q."/>
            <person name="Fang X."/>
            <person name="Li J."/>
            <person name="Curtis N.E."/>
            <person name="Altenburger A."/>
            <person name="Shibata T."/>
            <person name="Feng M."/>
            <person name="Maeda T."/>
            <person name="Schwartz J.A."/>
            <person name="Shigenobu S."/>
            <person name="Lundholm N."/>
            <person name="Nishiyama T."/>
            <person name="Yang H."/>
            <person name="Hasebe M."/>
            <person name="Li S."/>
            <person name="Pierce S.K."/>
            <person name="Wang J."/>
        </authorList>
    </citation>
    <scope>NUCLEOTIDE SEQUENCE [LARGE SCALE GENOMIC DNA]</scope>
    <source>
        <strain evidence="2">EC2010</strain>
        <tissue evidence="2">Whole organism of an adult</tissue>
    </source>
</reference>
<dbReference type="Proteomes" id="UP000271974">
    <property type="component" value="Unassembled WGS sequence"/>
</dbReference>
<keyword evidence="3" id="KW-1185">Reference proteome</keyword>
<feature type="compositionally biased region" description="Low complexity" evidence="1">
    <location>
        <begin position="56"/>
        <end position="75"/>
    </location>
</feature>
<dbReference type="EMBL" id="RQTK01000335">
    <property type="protein sequence ID" value="RUS81488.1"/>
    <property type="molecule type" value="Genomic_DNA"/>
</dbReference>
<feature type="region of interest" description="Disordered" evidence="1">
    <location>
        <begin position="1"/>
        <end position="221"/>
    </location>
</feature>
<gene>
    <name evidence="2" type="ORF">EGW08_010744</name>
</gene>
<name>A0A433TIS4_ELYCH</name>
<comment type="caution">
    <text evidence="2">The sequence shown here is derived from an EMBL/GenBank/DDBJ whole genome shotgun (WGS) entry which is preliminary data.</text>
</comment>
<feature type="non-terminal residue" evidence="2">
    <location>
        <position position="221"/>
    </location>
</feature>
<accession>A0A433TIS4</accession>
<feature type="compositionally biased region" description="Polar residues" evidence="1">
    <location>
        <begin position="182"/>
        <end position="210"/>
    </location>
</feature>
<feature type="compositionally biased region" description="Basic and acidic residues" evidence="1">
    <location>
        <begin position="211"/>
        <end position="221"/>
    </location>
</feature>
<evidence type="ECO:0000256" key="1">
    <source>
        <dbReference type="SAM" id="MobiDB-lite"/>
    </source>
</evidence>
<feature type="compositionally biased region" description="Basic and acidic residues" evidence="1">
    <location>
        <begin position="15"/>
        <end position="25"/>
    </location>
</feature>
<feature type="compositionally biased region" description="Polar residues" evidence="1">
    <location>
        <begin position="98"/>
        <end position="121"/>
    </location>
</feature>